<evidence type="ECO:0000313" key="2">
    <source>
        <dbReference type="Proteomes" id="UP000051184"/>
    </source>
</evidence>
<sequence>MTVIAVHEFKVAAHCVVAEYAGGLAVFDTRINEFYMLNEVGHLVWSALEAGKSIDSIVDEIIEEYDADAAQVRTDVIVVIEDMKRNGLLERA</sequence>
<evidence type="ECO:0000313" key="1">
    <source>
        <dbReference type="EMBL" id="CUK27616.1"/>
    </source>
</evidence>
<reference evidence="2" key="1">
    <citation type="submission" date="2015-09" db="EMBL/GenBank/DDBJ databases">
        <authorList>
            <person name="Rodrigo-Torres Lidia"/>
            <person name="Arahal R.David."/>
        </authorList>
    </citation>
    <scope>NUCLEOTIDE SEQUENCE [LARGE SCALE GENOMIC DNA]</scope>
    <source>
        <strain evidence="2">CECT 5114</strain>
    </source>
</reference>
<organism evidence="1 2">
    <name type="scientific">Cognatishimia activa</name>
    <dbReference type="NCBI Taxonomy" id="1715691"/>
    <lineage>
        <taxon>Bacteria</taxon>
        <taxon>Pseudomonadati</taxon>
        <taxon>Pseudomonadota</taxon>
        <taxon>Alphaproteobacteria</taxon>
        <taxon>Rhodobacterales</taxon>
        <taxon>Paracoccaceae</taxon>
        <taxon>Cognatishimia</taxon>
    </lineage>
</organism>
<keyword evidence="2" id="KW-1185">Reference proteome</keyword>
<dbReference type="EMBL" id="CYUE01000025">
    <property type="protein sequence ID" value="CUK27616.1"/>
    <property type="molecule type" value="Genomic_DNA"/>
</dbReference>
<dbReference type="Pfam" id="PF05402">
    <property type="entry name" value="PqqD"/>
    <property type="match status" value="1"/>
</dbReference>
<proteinExistence type="predicted"/>
<gene>
    <name evidence="1" type="ORF">TA5114_03444</name>
</gene>
<dbReference type="Gene3D" id="1.10.10.1150">
    <property type="entry name" value="Coenzyme PQQ synthesis protein D (PqqD)"/>
    <property type="match status" value="1"/>
</dbReference>
<dbReference type="InterPro" id="IPR041881">
    <property type="entry name" value="PqqD_sf"/>
</dbReference>
<protein>
    <submittedName>
        <fullName evidence="1">SynChlorMet cassette protein ScmD</fullName>
    </submittedName>
</protein>
<dbReference type="AlphaFoldDB" id="A0A0N7MC99"/>
<dbReference type="Proteomes" id="UP000051184">
    <property type="component" value="Unassembled WGS sequence"/>
</dbReference>
<accession>A0A0N7MC99</accession>
<dbReference type="InterPro" id="IPR008792">
    <property type="entry name" value="PQQD"/>
</dbReference>
<name>A0A0N7MC99_9RHOB</name>
<dbReference type="STRING" id="1715691.TA5113_02582"/>
<dbReference type="RefSeq" id="WP_058316529.1">
    <property type="nucleotide sequence ID" value="NZ_CYTO01000024.1"/>
</dbReference>